<evidence type="ECO:0000313" key="3">
    <source>
        <dbReference type="Proteomes" id="UP001151760"/>
    </source>
</evidence>
<evidence type="ECO:0008006" key="4">
    <source>
        <dbReference type="Google" id="ProtNLM"/>
    </source>
</evidence>
<dbReference type="EMBL" id="BQNB010017202">
    <property type="protein sequence ID" value="GJT60474.1"/>
    <property type="molecule type" value="Genomic_DNA"/>
</dbReference>
<reference evidence="2" key="2">
    <citation type="submission" date="2022-01" db="EMBL/GenBank/DDBJ databases">
        <authorList>
            <person name="Yamashiro T."/>
            <person name="Shiraishi A."/>
            <person name="Satake H."/>
            <person name="Nakayama K."/>
        </authorList>
    </citation>
    <scope>NUCLEOTIDE SEQUENCE</scope>
</reference>
<protein>
    <recommendedName>
        <fullName evidence="4">Transposase (Putative), gypsy type</fullName>
    </recommendedName>
</protein>
<comment type="caution">
    <text evidence="2">The sequence shown here is derived from an EMBL/GenBank/DDBJ whole genome shotgun (WGS) entry which is preliminary data.</text>
</comment>
<dbReference type="Proteomes" id="UP001151760">
    <property type="component" value="Unassembled WGS sequence"/>
</dbReference>
<evidence type="ECO:0000256" key="1">
    <source>
        <dbReference type="SAM" id="MobiDB-lite"/>
    </source>
</evidence>
<proteinExistence type="predicted"/>
<feature type="region of interest" description="Disordered" evidence="1">
    <location>
        <begin position="228"/>
        <end position="281"/>
    </location>
</feature>
<organism evidence="2 3">
    <name type="scientific">Tanacetum coccineum</name>
    <dbReference type="NCBI Taxonomy" id="301880"/>
    <lineage>
        <taxon>Eukaryota</taxon>
        <taxon>Viridiplantae</taxon>
        <taxon>Streptophyta</taxon>
        <taxon>Embryophyta</taxon>
        <taxon>Tracheophyta</taxon>
        <taxon>Spermatophyta</taxon>
        <taxon>Magnoliopsida</taxon>
        <taxon>eudicotyledons</taxon>
        <taxon>Gunneridae</taxon>
        <taxon>Pentapetalae</taxon>
        <taxon>asterids</taxon>
        <taxon>campanulids</taxon>
        <taxon>Asterales</taxon>
        <taxon>Asteraceae</taxon>
        <taxon>Asteroideae</taxon>
        <taxon>Anthemideae</taxon>
        <taxon>Anthemidinae</taxon>
        <taxon>Tanacetum</taxon>
    </lineage>
</organism>
<name>A0ABQ5FBM7_9ASTR</name>
<keyword evidence="3" id="KW-1185">Reference proteome</keyword>
<sequence>MYCRALNITPTVPLFRVFYKLCKQGNWFSFQSRVGKGLKPCIRGAPTSLKKWKDKFFLIDRRAAPIAMSWRHHDSSVADVLPGPSEYNAADVATLLEVPIQLHKPYNSLLYIAGLSPTWKGLGSVPIMKGPGGEVLLILNSFAFPDLVLDIPPKTPAMEKAEVACQKVIAARERKKQRAKDLLASKAVGGIKVGPKKRVGQEGTSRKKRKAIADDELDSGHVQSFAYDGGGIHPADDGHGKEEQNKDQVVHDVAMREGRGQNDDQGVFPRPSVPQSEGEKTVSTGEISLDFGELPLLLYGDLLISDLHVFPTQANILLRFKDLRCRVTRFQESCELTQRRFGVGKQPIKVKVAELEAGKKSSDELVISQVEHIKSLEVALKESEAGVEQLRSDREKFAVAAGQGEAIRKRLVTEYFPTFVQRLLQSNEYKELVGEVLSLAVGKGFIDGISLGRTKANVDALHKATLVSTQLSDLLMMNI</sequence>
<reference evidence="2" key="1">
    <citation type="journal article" date="2022" name="Int. J. Mol. Sci.">
        <title>Draft Genome of Tanacetum Coccineum: Genomic Comparison of Closely Related Tanacetum-Family Plants.</title>
        <authorList>
            <person name="Yamashiro T."/>
            <person name="Shiraishi A."/>
            <person name="Nakayama K."/>
            <person name="Satake H."/>
        </authorList>
    </citation>
    <scope>NUCLEOTIDE SEQUENCE</scope>
</reference>
<feature type="compositionally biased region" description="Basic and acidic residues" evidence="1">
    <location>
        <begin position="234"/>
        <end position="262"/>
    </location>
</feature>
<gene>
    <name evidence="2" type="ORF">Tco_1004007</name>
</gene>
<accession>A0ABQ5FBM7</accession>
<evidence type="ECO:0000313" key="2">
    <source>
        <dbReference type="EMBL" id="GJT60474.1"/>
    </source>
</evidence>